<dbReference type="Proteomes" id="UP001597520">
    <property type="component" value="Unassembled WGS sequence"/>
</dbReference>
<gene>
    <name evidence="1" type="ORF">ACFSUB_04340</name>
</gene>
<name>A0ABW5SZS4_9BACI</name>
<reference evidence="2" key="1">
    <citation type="journal article" date="2019" name="Int. J. Syst. Evol. Microbiol.">
        <title>The Global Catalogue of Microorganisms (GCM) 10K type strain sequencing project: providing services to taxonomists for standard genome sequencing and annotation.</title>
        <authorList>
            <consortium name="The Broad Institute Genomics Platform"/>
            <consortium name="The Broad Institute Genome Sequencing Center for Infectious Disease"/>
            <person name="Wu L."/>
            <person name="Ma J."/>
        </authorList>
    </citation>
    <scope>NUCLEOTIDE SEQUENCE [LARGE SCALE GENOMIC DNA]</scope>
    <source>
        <strain evidence="2">KCTC 33792</strain>
    </source>
</reference>
<dbReference type="RefSeq" id="WP_380711961.1">
    <property type="nucleotide sequence ID" value="NZ_JBHUML010000002.1"/>
</dbReference>
<sequence length="497" mass="54948">MSALTGVKVIDAKGGVVERISYDGEEYLPIDEKAAVKDGDIGLTGNKHPPDDILRNSFYEMSGKPLPNSNRYRIKSDEDGDTNGLHDDYFTIFRKVSELGKRPPGYEEIPKKDARTGDYIVFTDVTDTPADVTAGEAYEISRMDSAGDPHFDDNDGCRQDMYDHRYRSHKYLRKKAALKPGDYAKVVGGSPFKRGDIVKIVEDDGTNLAPLKCTLVSEEAPDYWWKSRGNLTPATAEEVAEARRPKQPALQSGDYAEVVRKSSAMVGFHRGDTVKIIGLSAGKHTYELRNVSGSLGNEGYGNAEHLRKIPRPVTHNGRVYREVADRPAKEGEKIRIVKAEASPSEEYKNGDVFTVRRPVPNTRGGVHVREIPFYISKREYVALEPLDAADKPAADCCEKSIDDFEVGDKVRICVPEDENTSRGRAGVTNDEIGTVREINRGAGVIFVNFPSYRTFSAESQDIEKVADGPKQLAVKVTLPDGSTQNIEELDVTVEGSR</sequence>
<dbReference type="EMBL" id="JBHUML010000002">
    <property type="protein sequence ID" value="MFD2704684.1"/>
    <property type="molecule type" value="Genomic_DNA"/>
</dbReference>
<protein>
    <submittedName>
        <fullName evidence="1">Uncharacterized protein</fullName>
    </submittedName>
</protein>
<comment type="caution">
    <text evidence="1">The sequence shown here is derived from an EMBL/GenBank/DDBJ whole genome shotgun (WGS) entry which is preliminary data.</text>
</comment>
<evidence type="ECO:0000313" key="1">
    <source>
        <dbReference type="EMBL" id="MFD2704684.1"/>
    </source>
</evidence>
<accession>A0ABW5SZS4</accession>
<proteinExistence type="predicted"/>
<keyword evidence="2" id="KW-1185">Reference proteome</keyword>
<organism evidence="1 2">
    <name type="scientific">Salibacterium lacus</name>
    <dbReference type="NCBI Taxonomy" id="1898109"/>
    <lineage>
        <taxon>Bacteria</taxon>
        <taxon>Bacillati</taxon>
        <taxon>Bacillota</taxon>
        <taxon>Bacilli</taxon>
        <taxon>Bacillales</taxon>
        <taxon>Bacillaceae</taxon>
    </lineage>
</organism>
<evidence type="ECO:0000313" key="2">
    <source>
        <dbReference type="Proteomes" id="UP001597520"/>
    </source>
</evidence>